<reference evidence="1" key="1">
    <citation type="journal article" date="2012" name="PLoS ONE">
        <title>Gene sets for utilization of primary and secondary nutrition supplies in the distal gut of endangered iberian lynx.</title>
        <authorList>
            <person name="Alcaide M."/>
            <person name="Messina E."/>
            <person name="Richter M."/>
            <person name="Bargiela R."/>
            <person name="Peplies J."/>
            <person name="Huws S.A."/>
            <person name="Newbold C.J."/>
            <person name="Golyshin P.N."/>
            <person name="Simon M.A."/>
            <person name="Lopez G."/>
            <person name="Yakimov M.M."/>
            <person name="Ferrer M."/>
        </authorList>
    </citation>
    <scope>NUCLEOTIDE SEQUENCE</scope>
</reference>
<dbReference type="InterPro" id="IPR037027">
    <property type="entry name" value="YqgF/RNaseH-like_dom_sf"/>
</dbReference>
<accession>J9GAN4</accession>
<dbReference type="InterPro" id="IPR005227">
    <property type="entry name" value="YqgF"/>
</dbReference>
<dbReference type="GO" id="GO:0000967">
    <property type="term" value="P:rRNA 5'-end processing"/>
    <property type="evidence" value="ECO:0007669"/>
    <property type="project" value="TreeGrafter"/>
</dbReference>
<dbReference type="SUPFAM" id="SSF53098">
    <property type="entry name" value="Ribonuclease H-like"/>
    <property type="match status" value="1"/>
</dbReference>
<gene>
    <name evidence="1" type="ORF">EVA_07533</name>
</gene>
<sequence>MPTSQLEGFILNYVKEEPVERIVVGHPRQMNYEESENMVRIVPFVNRLRKLLPDIPIELVDERFTSVLAHQAMLQGGLKKKDRQNKALVDEISATIILQSYLESHR</sequence>
<proteinExistence type="predicted"/>
<dbReference type="InterPro" id="IPR012337">
    <property type="entry name" value="RNaseH-like_sf"/>
</dbReference>
<dbReference type="NCBIfam" id="TIGR00250">
    <property type="entry name" value="RNAse_H_YqgF"/>
    <property type="match status" value="1"/>
</dbReference>
<dbReference type="Gene3D" id="3.30.420.140">
    <property type="entry name" value="YqgF/RNase H-like domain"/>
    <property type="match status" value="1"/>
</dbReference>
<dbReference type="EMBL" id="AMCI01001835">
    <property type="protein sequence ID" value="EJX04367.1"/>
    <property type="molecule type" value="Genomic_DNA"/>
</dbReference>
<name>J9GAN4_9ZZZZ</name>
<dbReference type="GO" id="GO:0005829">
    <property type="term" value="C:cytosol"/>
    <property type="evidence" value="ECO:0007669"/>
    <property type="project" value="TreeGrafter"/>
</dbReference>
<comment type="caution">
    <text evidence="1">The sequence shown here is derived from an EMBL/GenBank/DDBJ whole genome shotgun (WGS) entry which is preliminary data.</text>
</comment>
<organism evidence="1">
    <name type="scientific">gut metagenome</name>
    <dbReference type="NCBI Taxonomy" id="749906"/>
    <lineage>
        <taxon>unclassified sequences</taxon>
        <taxon>metagenomes</taxon>
        <taxon>organismal metagenomes</taxon>
    </lineage>
</organism>
<dbReference type="CDD" id="cd16964">
    <property type="entry name" value="YqgF"/>
    <property type="match status" value="1"/>
</dbReference>
<protein>
    <submittedName>
        <fullName evidence="1">Holliday junction resolvase-like protein</fullName>
    </submittedName>
</protein>
<dbReference type="Pfam" id="PF03652">
    <property type="entry name" value="RuvX"/>
    <property type="match status" value="1"/>
</dbReference>
<dbReference type="PANTHER" id="PTHR33317:SF4">
    <property type="entry name" value="POLYNUCLEOTIDYL TRANSFERASE, RIBONUCLEASE H-LIKE SUPERFAMILY PROTEIN"/>
    <property type="match status" value="1"/>
</dbReference>
<evidence type="ECO:0000313" key="1">
    <source>
        <dbReference type="EMBL" id="EJX04367.1"/>
    </source>
</evidence>
<dbReference type="AlphaFoldDB" id="J9GAN4"/>
<dbReference type="PANTHER" id="PTHR33317">
    <property type="entry name" value="POLYNUCLEOTIDYL TRANSFERASE, RIBONUCLEASE H-LIKE SUPERFAMILY PROTEIN"/>
    <property type="match status" value="1"/>
</dbReference>